<evidence type="ECO:0000313" key="2">
    <source>
        <dbReference type="EMBL" id="MFC0477965.1"/>
    </source>
</evidence>
<evidence type="ECO:0000313" key="3">
    <source>
        <dbReference type="Proteomes" id="UP001589738"/>
    </source>
</evidence>
<dbReference type="Proteomes" id="UP001589738">
    <property type="component" value="Unassembled WGS sequence"/>
</dbReference>
<dbReference type="PANTHER" id="PTHR30237">
    <property type="entry name" value="MURAMOYLTETRAPEPTIDE CARBOXYPEPTIDASE"/>
    <property type="match status" value="1"/>
</dbReference>
<dbReference type="Gene3D" id="3.40.50.10740">
    <property type="entry name" value="Class I glutamine amidotransferase-like"/>
    <property type="match status" value="1"/>
</dbReference>
<sequence>MVPRRLQPGDEVRVISPSRSMAILKEKQVDIARNRLEALGFHVTFGKHVHTHDEFFSTSIEERIEDLHTAFLDQNVKGIFTAFL</sequence>
<reference evidence="2 3" key="1">
    <citation type="submission" date="2024-09" db="EMBL/GenBank/DDBJ databases">
        <authorList>
            <person name="Sun Q."/>
            <person name="Mori K."/>
        </authorList>
    </citation>
    <scope>NUCLEOTIDE SEQUENCE [LARGE SCALE GENOMIC DNA]</scope>
    <source>
        <strain evidence="2 3">CGMCC 1.9126</strain>
    </source>
</reference>
<dbReference type="Pfam" id="PF02016">
    <property type="entry name" value="Peptidase_S66"/>
    <property type="match status" value="1"/>
</dbReference>
<evidence type="ECO:0000259" key="1">
    <source>
        <dbReference type="Pfam" id="PF02016"/>
    </source>
</evidence>
<dbReference type="InterPro" id="IPR003507">
    <property type="entry name" value="S66_fam"/>
</dbReference>
<gene>
    <name evidence="2" type="ORF">ACFFHF_22510</name>
</gene>
<dbReference type="RefSeq" id="WP_160549751.1">
    <property type="nucleotide sequence ID" value="NZ_JBHLUU010000126.1"/>
</dbReference>
<keyword evidence="3" id="KW-1185">Reference proteome</keyword>
<dbReference type="InterPro" id="IPR029062">
    <property type="entry name" value="Class_I_gatase-like"/>
</dbReference>
<dbReference type="PANTHER" id="PTHR30237:SF6">
    <property type="entry name" value="CARBOXYPEPTIDASE YOCD-RELATED"/>
    <property type="match status" value="1"/>
</dbReference>
<comment type="caution">
    <text evidence="2">The sequence shown here is derived from an EMBL/GenBank/DDBJ whole genome shotgun (WGS) entry which is preliminary data.</text>
</comment>
<dbReference type="InterPro" id="IPR027478">
    <property type="entry name" value="LdcA_N"/>
</dbReference>
<protein>
    <submittedName>
        <fullName evidence="2">LD-carboxypeptidase</fullName>
    </submittedName>
</protein>
<organism evidence="2 3">
    <name type="scientific">Robertmurraya beringensis</name>
    <dbReference type="NCBI Taxonomy" id="641660"/>
    <lineage>
        <taxon>Bacteria</taxon>
        <taxon>Bacillati</taxon>
        <taxon>Bacillota</taxon>
        <taxon>Bacilli</taxon>
        <taxon>Bacillales</taxon>
        <taxon>Bacillaceae</taxon>
        <taxon>Robertmurraya</taxon>
    </lineage>
</organism>
<feature type="domain" description="LD-carboxypeptidase N-terminal" evidence="1">
    <location>
        <begin position="12"/>
        <end position="82"/>
    </location>
</feature>
<dbReference type="InterPro" id="IPR040449">
    <property type="entry name" value="Peptidase_S66_N"/>
</dbReference>
<name>A0ABV6KY84_9BACI</name>
<dbReference type="EMBL" id="JBHLUU010000126">
    <property type="protein sequence ID" value="MFC0477965.1"/>
    <property type="molecule type" value="Genomic_DNA"/>
</dbReference>
<accession>A0ABV6KY84</accession>
<proteinExistence type="predicted"/>
<dbReference type="SUPFAM" id="SSF52317">
    <property type="entry name" value="Class I glutamine amidotransferase-like"/>
    <property type="match status" value="1"/>
</dbReference>